<evidence type="ECO:0000313" key="3">
    <source>
        <dbReference type="Proteomes" id="UP000664654"/>
    </source>
</evidence>
<keyword evidence="1" id="KW-1133">Transmembrane helix</keyword>
<accession>A0A939DLI1</accession>
<keyword evidence="1" id="KW-0812">Transmembrane</keyword>
<protein>
    <submittedName>
        <fullName evidence="2">Uncharacterized protein</fullName>
    </submittedName>
</protein>
<reference evidence="2" key="1">
    <citation type="submission" date="2021-03" db="EMBL/GenBank/DDBJ databases">
        <title>novel species isolated from a fishpond in China.</title>
        <authorList>
            <person name="Lu H."/>
            <person name="Cai Z."/>
        </authorList>
    </citation>
    <scope>NUCLEOTIDE SEQUENCE</scope>
    <source>
        <strain evidence="2">JCM 30855</strain>
    </source>
</reference>
<gene>
    <name evidence="2" type="ORF">J0A66_05945</name>
</gene>
<dbReference type="EMBL" id="JAFKCV010000003">
    <property type="protein sequence ID" value="MBN7824765.1"/>
    <property type="molecule type" value="Genomic_DNA"/>
</dbReference>
<dbReference type="AlphaFoldDB" id="A0A939DLI1"/>
<comment type="caution">
    <text evidence="2">The sequence shown here is derived from an EMBL/GenBank/DDBJ whole genome shotgun (WGS) entry which is preliminary data.</text>
</comment>
<evidence type="ECO:0000256" key="1">
    <source>
        <dbReference type="SAM" id="Phobius"/>
    </source>
</evidence>
<organism evidence="2 3">
    <name type="scientific">Bowmanella dokdonensis</name>
    <dbReference type="NCBI Taxonomy" id="751969"/>
    <lineage>
        <taxon>Bacteria</taxon>
        <taxon>Pseudomonadati</taxon>
        <taxon>Pseudomonadota</taxon>
        <taxon>Gammaproteobacteria</taxon>
        <taxon>Alteromonadales</taxon>
        <taxon>Alteromonadaceae</taxon>
        <taxon>Bowmanella</taxon>
    </lineage>
</organism>
<keyword evidence="1" id="KW-0472">Membrane</keyword>
<dbReference type="RefSeq" id="WP_206572888.1">
    <property type="nucleotide sequence ID" value="NZ_JAFKCV010000003.1"/>
</dbReference>
<keyword evidence="3" id="KW-1185">Reference proteome</keyword>
<sequence>MTQIINGNNNNQIQFNNDPGFDPDNPNIVDCPSCWKPTSRFAEPCPRCGYNVKAHFEWEQAMAQRAREEARLRSLAKIQGTAVVLGLGCMFTVSWLSKKGYITGEQMLGVFVAGVVLVFIAANLGKK</sequence>
<proteinExistence type="predicted"/>
<evidence type="ECO:0000313" key="2">
    <source>
        <dbReference type="EMBL" id="MBN7824765.1"/>
    </source>
</evidence>
<feature type="transmembrane region" description="Helical" evidence="1">
    <location>
        <begin position="108"/>
        <end position="125"/>
    </location>
</feature>
<dbReference type="Proteomes" id="UP000664654">
    <property type="component" value="Unassembled WGS sequence"/>
</dbReference>
<feature type="transmembrane region" description="Helical" evidence="1">
    <location>
        <begin position="75"/>
        <end position="96"/>
    </location>
</feature>
<name>A0A939DLI1_9ALTE</name>